<reference evidence="3 4" key="1">
    <citation type="submission" date="2019-05" db="EMBL/GenBank/DDBJ databases">
        <title>Emergence of the Ug99 lineage of the wheat stem rust pathogen through somatic hybridization.</title>
        <authorList>
            <person name="Li F."/>
            <person name="Upadhyaya N.M."/>
            <person name="Sperschneider J."/>
            <person name="Matny O."/>
            <person name="Nguyen-Phuc H."/>
            <person name="Mago R."/>
            <person name="Raley C."/>
            <person name="Miller M.E."/>
            <person name="Silverstein K.A.T."/>
            <person name="Henningsen E."/>
            <person name="Hirsch C.D."/>
            <person name="Visser B."/>
            <person name="Pretorius Z.A."/>
            <person name="Steffenson B.J."/>
            <person name="Schwessinger B."/>
            <person name="Dodds P.N."/>
            <person name="Figueroa M."/>
        </authorList>
    </citation>
    <scope>NUCLEOTIDE SEQUENCE [LARGE SCALE GENOMIC DNA]</scope>
    <source>
        <strain evidence="3">21-0</strain>
    </source>
</reference>
<dbReference type="OrthoDB" id="10318916at2759"/>
<feature type="chain" id="PRO_5023010827" evidence="2">
    <location>
        <begin position="26"/>
        <end position="471"/>
    </location>
</feature>
<sequence length="471" mass="54085">MRPHGSIRQSSILRLLLAITSRTSAFLHTSNSATITCEKAPHVSQATSGVRHETLCDSDAVERVVDWLDMDSSPGQRRQVDTRDIETSARENSRVMVDSPPIWTSAVIPGKERFLPSGYRTDDQDHGPWRDSYRSEKKEVESNSMHKLTDSVGMSYRGGHPQLPEHLYDDHHFDSARHLEFQKYLIHVADEGLAMSQHHHYGPWSHYTSPIHNWHSPPESLSNIPAYLEHHWRYLNYYWWYLNYFSQKLNFPALRLNNPPGSGAPFNELNKGNNAKTKEKQNLSGTGVYFNERQKGNKQKNQGPRKPLGNGVNLNEVKNGNNERNKQVNIPAETDIYNIGEKEASRKNKEVTNPFGTGVYLNGFKKGNNEKNKEMKNPPGTEVFLNMWKKGNNEENKEMYSPLGTGVYLNKWRKGKNQKNIENKVTMEGQIMSEIEKSNPQVNSFKRGTQPYNNQFLKPLIFHDDIWKVGI</sequence>
<dbReference type="AlphaFoldDB" id="A0A5B0Q7E0"/>
<keyword evidence="4" id="KW-1185">Reference proteome</keyword>
<evidence type="ECO:0000256" key="1">
    <source>
        <dbReference type="SAM" id="MobiDB-lite"/>
    </source>
</evidence>
<proteinExistence type="predicted"/>
<evidence type="ECO:0000313" key="3">
    <source>
        <dbReference type="EMBL" id="KAA1109022.1"/>
    </source>
</evidence>
<protein>
    <submittedName>
        <fullName evidence="3">Uncharacterized protein</fullName>
    </submittedName>
</protein>
<dbReference type="Proteomes" id="UP000324748">
    <property type="component" value="Unassembled WGS sequence"/>
</dbReference>
<keyword evidence="2" id="KW-0732">Signal</keyword>
<organism evidence="3 4">
    <name type="scientific">Puccinia graminis f. sp. tritici</name>
    <dbReference type="NCBI Taxonomy" id="56615"/>
    <lineage>
        <taxon>Eukaryota</taxon>
        <taxon>Fungi</taxon>
        <taxon>Dikarya</taxon>
        <taxon>Basidiomycota</taxon>
        <taxon>Pucciniomycotina</taxon>
        <taxon>Pucciniomycetes</taxon>
        <taxon>Pucciniales</taxon>
        <taxon>Pucciniaceae</taxon>
        <taxon>Puccinia</taxon>
    </lineage>
</organism>
<feature type="region of interest" description="Disordered" evidence="1">
    <location>
        <begin position="72"/>
        <end position="93"/>
    </location>
</feature>
<dbReference type="EMBL" id="VSWC01000028">
    <property type="protein sequence ID" value="KAA1109022.1"/>
    <property type="molecule type" value="Genomic_DNA"/>
</dbReference>
<gene>
    <name evidence="3" type="ORF">PGT21_031517</name>
</gene>
<feature type="region of interest" description="Disordered" evidence="1">
    <location>
        <begin position="263"/>
        <end position="319"/>
    </location>
</feature>
<evidence type="ECO:0000313" key="4">
    <source>
        <dbReference type="Proteomes" id="UP000324748"/>
    </source>
</evidence>
<evidence type="ECO:0000256" key="2">
    <source>
        <dbReference type="SAM" id="SignalP"/>
    </source>
</evidence>
<feature type="compositionally biased region" description="Basic and acidic residues" evidence="1">
    <location>
        <begin position="114"/>
        <end position="141"/>
    </location>
</feature>
<feature type="signal peptide" evidence="2">
    <location>
        <begin position="1"/>
        <end position="25"/>
    </location>
</feature>
<comment type="caution">
    <text evidence="3">The sequence shown here is derived from an EMBL/GenBank/DDBJ whole genome shotgun (WGS) entry which is preliminary data.</text>
</comment>
<name>A0A5B0Q7E0_PUCGR</name>
<feature type="compositionally biased region" description="Basic and acidic residues" evidence="1">
    <location>
        <begin position="78"/>
        <end position="93"/>
    </location>
</feature>
<accession>A0A5B0Q7E0</accession>
<feature type="region of interest" description="Disordered" evidence="1">
    <location>
        <begin position="114"/>
        <end position="145"/>
    </location>
</feature>